<dbReference type="Gene3D" id="2.60.40.740">
    <property type="match status" value="1"/>
</dbReference>
<keyword evidence="1" id="KW-0472">Membrane</keyword>
<dbReference type="Gene3D" id="2.60.40.10">
    <property type="entry name" value="Immunoglobulins"/>
    <property type="match status" value="3"/>
</dbReference>
<dbReference type="EMBL" id="JXKQ01000005">
    <property type="protein sequence ID" value="OJG45635.1"/>
    <property type="molecule type" value="Genomic_DNA"/>
</dbReference>
<comment type="caution">
    <text evidence="4">The sequence shown here is derived from an EMBL/GenBank/DDBJ whole genome shotgun (WGS) entry which is preliminary data.</text>
</comment>
<organism evidence="4 5">
    <name type="scientific">Enterococcus hermanniensis</name>
    <dbReference type="NCBI Taxonomy" id="249189"/>
    <lineage>
        <taxon>Bacteria</taxon>
        <taxon>Bacillati</taxon>
        <taxon>Bacillota</taxon>
        <taxon>Bacilli</taxon>
        <taxon>Lactobacillales</taxon>
        <taxon>Enterococcaceae</taxon>
        <taxon>Enterococcus</taxon>
    </lineage>
</organism>
<dbReference type="Pfam" id="PF17802">
    <property type="entry name" value="SpaA"/>
    <property type="match status" value="1"/>
</dbReference>
<keyword evidence="5" id="KW-1185">Reference proteome</keyword>
<dbReference type="InterPro" id="IPR041033">
    <property type="entry name" value="SpaA_PFL_dom_1"/>
</dbReference>
<evidence type="ECO:0000259" key="3">
    <source>
        <dbReference type="Pfam" id="PF17802"/>
    </source>
</evidence>
<reference evidence="4 5" key="1">
    <citation type="submission" date="2014-12" db="EMBL/GenBank/DDBJ databases">
        <title>Draft genome sequences of 29 type strains of Enterococci.</title>
        <authorList>
            <person name="Zhong Z."/>
            <person name="Sun Z."/>
            <person name="Liu W."/>
            <person name="Zhang W."/>
            <person name="Zhang H."/>
        </authorList>
    </citation>
    <scope>NUCLEOTIDE SEQUENCE [LARGE SCALE GENOMIC DNA]</scope>
    <source>
        <strain evidence="4 5">DSM 17122</strain>
    </source>
</reference>
<dbReference type="NCBIfam" id="TIGR04226">
    <property type="entry name" value="RrgB_K2N_iso_D2"/>
    <property type="match status" value="1"/>
</dbReference>
<accession>A0A1L8TMS0</accession>
<dbReference type="AlphaFoldDB" id="A0A1L8TMS0"/>
<feature type="domain" description="Gram-positive pilin subunit D1 N-terminal" evidence="2">
    <location>
        <begin position="18"/>
        <end position="167"/>
    </location>
</feature>
<name>A0A1L8TMS0_9ENTE</name>
<protein>
    <submittedName>
        <fullName evidence="4">Fimbrial isopeptide formation D2 domain-containing protein</fullName>
    </submittedName>
</protein>
<dbReference type="NCBIfam" id="TIGR01167">
    <property type="entry name" value="LPXTG_anchor"/>
    <property type="match status" value="1"/>
</dbReference>
<sequence>MLVLVGKPIVGHATVTGNTQQITLRKLVFDTLPTEQKNTGDLMEWENSTPLAGAGFTAYDVTADYWAVYDQTSGNKDAKEAAAIAAVKNISTVGKASVVFPNTNTGGTTTLNLPVVSNNKNAIYLFKETTTPAGANAEKSVPFVLGLPVVNADGTNKSTVYLYPKNEYKPTSLTFKKYGVGLNSTGNMEDPKPLANAQFILKEKDGSYYNTTSGKFDATAENASKFTSGSDGSVTAANLILKAPSTYEFYEVDSTIATSASQSATETTEKYHYSKNPVVTAKTVRDPSTSILSVTYDYYDKAFNKQLDKKSAEAYNYLVPQPKKTVDIPDADIGQEVTYTLTQQIPLDIQQYTKFGFIDTKSASLSLGSSDADILNSLKIDGNAVTGVSPTIIKAGNMITINFSPEQLASYAGKTITLNLKMKILPEAALSTELPNTLEFDNNFKIKNSKVAIKTYGKTFNKIDADTKKPLVGAKFVIKKGDLFLKNTNGEISWVASQSDATILTSDANGLISVKGLAQKNGNTTINYALVETAAPEGYVISTKSVHFNADDGTIILEVANKLSGSLPITGGIGLIAFIVSGLAVAGISFIYYLKRRKEFNN</sequence>
<evidence type="ECO:0000313" key="4">
    <source>
        <dbReference type="EMBL" id="OJG45635.1"/>
    </source>
</evidence>
<proteinExistence type="predicted"/>
<feature type="transmembrane region" description="Helical" evidence="1">
    <location>
        <begin position="572"/>
        <end position="594"/>
    </location>
</feature>
<evidence type="ECO:0000313" key="5">
    <source>
        <dbReference type="Proteomes" id="UP000182077"/>
    </source>
</evidence>
<dbReference type="InterPro" id="IPR026466">
    <property type="entry name" value="Fim_isopep_form_D2_dom"/>
</dbReference>
<dbReference type="Pfam" id="PF16555">
    <property type="entry name" value="GramPos_pilinD1"/>
    <property type="match status" value="1"/>
</dbReference>
<evidence type="ECO:0000259" key="2">
    <source>
        <dbReference type="Pfam" id="PF16555"/>
    </source>
</evidence>
<dbReference type="InterPro" id="IPR013783">
    <property type="entry name" value="Ig-like_fold"/>
</dbReference>
<feature type="domain" description="SpaA-like prealbumin fold" evidence="3">
    <location>
        <begin position="459"/>
        <end position="562"/>
    </location>
</feature>
<keyword evidence="1" id="KW-1133">Transmembrane helix</keyword>
<dbReference type="Proteomes" id="UP000182077">
    <property type="component" value="Unassembled WGS sequence"/>
</dbReference>
<evidence type="ECO:0000256" key="1">
    <source>
        <dbReference type="SAM" id="Phobius"/>
    </source>
</evidence>
<gene>
    <name evidence="4" type="ORF">RV04_GL001924</name>
</gene>
<dbReference type="STRING" id="249189.RV04_GL001924"/>
<keyword evidence="1" id="KW-0812">Transmembrane</keyword>
<dbReference type="InterPro" id="IPR032364">
    <property type="entry name" value="GramPos_pilinD1_N"/>
</dbReference>